<evidence type="ECO:0000313" key="2">
    <source>
        <dbReference type="RefSeq" id="XP_029639447.1"/>
    </source>
</evidence>
<name>A0A6P7SLZ7_9MOLL</name>
<dbReference type="Proteomes" id="UP000515154">
    <property type="component" value="Linkage group LG7"/>
</dbReference>
<organism evidence="1 2">
    <name type="scientific">Octopus sinensis</name>
    <name type="common">East Asian common octopus</name>
    <dbReference type="NCBI Taxonomy" id="2607531"/>
    <lineage>
        <taxon>Eukaryota</taxon>
        <taxon>Metazoa</taxon>
        <taxon>Spiralia</taxon>
        <taxon>Lophotrochozoa</taxon>
        <taxon>Mollusca</taxon>
        <taxon>Cephalopoda</taxon>
        <taxon>Coleoidea</taxon>
        <taxon>Octopodiformes</taxon>
        <taxon>Octopoda</taxon>
        <taxon>Incirrata</taxon>
        <taxon>Octopodidae</taxon>
        <taxon>Octopus</taxon>
    </lineage>
</organism>
<accession>A0A6P7SLZ7</accession>
<dbReference type="PANTHER" id="PTHR46060:SF1">
    <property type="entry name" value="MARINER MOS1 TRANSPOSASE-LIKE PROTEIN"/>
    <property type="match status" value="1"/>
</dbReference>
<dbReference type="PANTHER" id="PTHR46060">
    <property type="entry name" value="MARINER MOS1 TRANSPOSASE-LIKE PROTEIN"/>
    <property type="match status" value="1"/>
</dbReference>
<sequence>MGRESFEDDPRSGRPATATIDCVHPIVMDDERLTINQIANAISICRKNFENILHKELGLTKISVQWVSCLLTSDQKWTRLIISRENLALFGRGSAGFLEHFPKPG</sequence>
<dbReference type="InterPro" id="IPR052709">
    <property type="entry name" value="Transposase-MT_Hybrid"/>
</dbReference>
<proteinExistence type="predicted"/>
<keyword evidence="1" id="KW-1185">Reference proteome</keyword>
<protein>
    <submittedName>
        <fullName evidence="2">Uncharacterized protein LOC115214391</fullName>
    </submittedName>
</protein>
<dbReference type="KEGG" id="osn:115214391"/>
<dbReference type="AlphaFoldDB" id="A0A6P7SLZ7"/>
<dbReference type="RefSeq" id="XP_029639447.1">
    <property type="nucleotide sequence ID" value="XM_029783587.1"/>
</dbReference>
<evidence type="ECO:0000313" key="1">
    <source>
        <dbReference type="Proteomes" id="UP000515154"/>
    </source>
</evidence>
<gene>
    <name evidence="2" type="primary">LOC115214391</name>
</gene>
<reference evidence="2" key="1">
    <citation type="submission" date="2025-08" db="UniProtKB">
        <authorList>
            <consortium name="RefSeq"/>
        </authorList>
    </citation>
    <scope>IDENTIFICATION</scope>
</reference>